<keyword evidence="2" id="KW-1185">Reference proteome</keyword>
<accession>A0ACB9KMU4</accession>
<gene>
    <name evidence="1" type="ORF">L6164_031934</name>
</gene>
<dbReference type="Proteomes" id="UP000828941">
    <property type="component" value="Chromosome 13"/>
</dbReference>
<reference evidence="1 2" key="1">
    <citation type="journal article" date="2022" name="DNA Res.">
        <title>Chromosomal-level genome assembly of the orchid tree Bauhinia variegata (Leguminosae; Cercidoideae) supports the allotetraploid origin hypothesis of Bauhinia.</title>
        <authorList>
            <person name="Zhong Y."/>
            <person name="Chen Y."/>
            <person name="Zheng D."/>
            <person name="Pang J."/>
            <person name="Liu Y."/>
            <person name="Luo S."/>
            <person name="Meng S."/>
            <person name="Qian L."/>
            <person name="Wei D."/>
            <person name="Dai S."/>
            <person name="Zhou R."/>
        </authorList>
    </citation>
    <scope>NUCLEOTIDE SEQUENCE [LARGE SCALE GENOMIC DNA]</scope>
    <source>
        <strain evidence="1">BV-YZ2020</strain>
    </source>
</reference>
<protein>
    <submittedName>
        <fullName evidence="1">Uncharacterized protein</fullName>
    </submittedName>
</protein>
<proteinExistence type="predicted"/>
<comment type="caution">
    <text evidence="1">The sequence shown here is derived from an EMBL/GenBank/DDBJ whole genome shotgun (WGS) entry which is preliminary data.</text>
</comment>
<evidence type="ECO:0000313" key="1">
    <source>
        <dbReference type="EMBL" id="KAI4298363.1"/>
    </source>
</evidence>
<evidence type="ECO:0000313" key="2">
    <source>
        <dbReference type="Proteomes" id="UP000828941"/>
    </source>
</evidence>
<dbReference type="EMBL" id="CM039438">
    <property type="protein sequence ID" value="KAI4298363.1"/>
    <property type="molecule type" value="Genomic_DNA"/>
</dbReference>
<organism evidence="1 2">
    <name type="scientific">Bauhinia variegata</name>
    <name type="common">Purple orchid tree</name>
    <name type="synonym">Phanera variegata</name>
    <dbReference type="NCBI Taxonomy" id="167791"/>
    <lineage>
        <taxon>Eukaryota</taxon>
        <taxon>Viridiplantae</taxon>
        <taxon>Streptophyta</taxon>
        <taxon>Embryophyta</taxon>
        <taxon>Tracheophyta</taxon>
        <taxon>Spermatophyta</taxon>
        <taxon>Magnoliopsida</taxon>
        <taxon>eudicotyledons</taxon>
        <taxon>Gunneridae</taxon>
        <taxon>Pentapetalae</taxon>
        <taxon>rosids</taxon>
        <taxon>fabids</taxon>
        <taxon>Fabales</taxon>
        <taxon>Fabaceae</taxon>
        <taxon>Cercidoideae</taxon>
        <taxon>Cercideae</taxon>
        <taxon>Bauhiniinae</taxon>
        <taxon>Bauhinia</taxon>
    </lineage>
</organism>
<name>A0ACB9KMU4_BAUVA</name>
<sequence length="135" mass="14226">MAAEATMDQKALPDFDPPKKPKRNKFAFVCAILASMTSILLGYDIGVMSGAAIFIKRDLKVSDVKIEILMGIINLYSVIGSCLAVEPLTGLVAVTLLFSPVPYSSPELSLWVSPPTIHSSCAAASSPVLASVTPS</sequence>